<organism evidence="1 2">
    <name type="scientific">Solanum commersonii</name>
    <name type="common">Commerson's wild potato</name>
    <name type="synonym">Commerson's nightshade</name>
    <dbReference type="NCBI Taxonomy" id="4109"/>
    <lineage>
        <taxon>Eukaryota</taxon>
        <taxon>Viridiplantae</taxon>
        <taxon>Streptophyta</taxon>
        <taxon>Embryophyta</taxon>
        <taxon>Tracheophyta</taxon>
        <taxon>Spermatophyta</taxon>
        <taxon>Magnoliopsida</taxon>
        <taxon>eudicotyledons</taxon>
        <taxon>Gunneridae</taxon>
        <taxon>Pentapetalae</taxon>
        <taxon>asterids</taxon>
        <taxon>lamiids</taxon>
        <taxon>Solanales</taxon>
        <taxon>Solanaceae</taxon>
        <taxon>Solanoideae</taxon>
        <taxon>Solaneae</taxon>
        <taxon>Solanum</taxon>
    </lineage>
</organism>
<dbReference type="EMBL" id="JACXVP010000010">
    <property type="protein sequence ID" value="KAG5579758.1"/>
    <property type="molecule type" value="Genomic_DNA"/>
</dbReference>
<reference evidence="1 2" key="1">
    <citation type="submission" date="2020-09" db="EMBL/GenBank/DDBJ databases">
        <title>De no assembly of potato wild relative species, Solanum commersonii.</title>
        <authorList>
            <person name="Cho K."/>
        </authorList>
    </citation>
    <scope>NUCLEOTIDE SEQUENCE [LARGE SCALE GENOMIC DNA]</scope>
    <source>
        <strain evidence="1">LZ3.2</strain>
        <tissue evidence="1">Leaf</tissue>
    </source>
</reference>
<dbReference type="AlphaFoldDB" id="A0A9J5WXT4"/>
<dbReference type="Proteomes" id="UP000824120">
    <property type="component" value="Chromosome 10"/>
</dbReference>
<proteinExistence type="predicted"/>
<dbReference type="OrthoDB" id="10434815at2759"/>
<evidence type="ECO:0000313" key="2">
    <source>
        <dbReference type="Proteomes" id="UP000824120"/>
    </source>
</evidence>
<accession>A0A9J5WXT4</accession>
<sequence>MFQNLVEVCHNVGEGLQFGLPLSCILPMLCWSVSEYHANYEVVVELNHANDVIIATFIMMSIPSILWSMGHLEKLQGFSHHSHVQLEVNYVAIINKTWYEALDFSLEVNYVATINKTWYEDLNFFHKELVGDFAHKELAGACHQMHFMHHEITVTTPRLPMLLLRFMGNLGRDDERGEWSGHGEGGKFMGKVKINLGNERLGEKE</sequence>
<comment type="caution">
    <text evidence="1">The sequence shown here is derived from an EMBL/GenBank/DDBJ whole genome shotgun (WGS) entry which is preliminary data.</text>
</comment>
<gene>
    <name evidence="1" type="ORF">H5410_050385</name>
</gene>
<keyword evidence="2" id="KW-1185">Reference proteome</keyword>
<protein>
    <submittedName>
        <fullName evidence="1">Uncharacterized protein</fullName>
    </submittedName>
</protein>
<evidence type="ECO:0000313" key="1">
    <source>
        <dbReference type="EMBL" id="KAG5579758.1"/>
    </source>
</evidence>
<name>A0A9J5WXT4_SOLCO</name>